<reference evidence="2" key="1">
    <citation type="submission" date="2022-08" db="EMBL/GenBank/DDBJ databases">
        <title>Genomic Encyclopedia of Type Strains, Phase V (KMG-V): Genome sequencing to study the core and pangenomes of soil and plant-associated prokaryotes.</title>
        <authorList>
            <person name="Whitman W."/>
        </authorList>
    </citation>
    <scope>NUCLEOTIDE SEQUENCE</scope>
    <source>
        <strain evidence="2">0</strain>
    </source>
</reference>
<dbReference type="PANTHER" id="PTHR21366">
    <property type="entry name" value="GLYOXALASE FAMILY PROTEIN"/>
    <property type="match status" value="1"/>
</dbReference>
<evidence type="ECO:0000313" key="3">
    <source>
        <dbReference type="Proteomes" id="UP001155027"/>
    </source>
</evidence>
<gene>
    <name evidence="2" type="ORF">GGP71_000101</name>
</gene>
<dbReference type="Gene3D" id="3.10.180.10">
    <property type="entry name" value="2,3-Dihydroxybiphenyl 1,2-Dioxygenase, domain 1"/>
    <property type="match status" value="1"/>
</dbReference>
<evidence type="ECO:0000259" key="1">
    <source>
        <dbReference type="PROSITE" id="PS51819"/>
    </source>
</evidence>
<keyword evidence="2" id="KW-0456">Lyase</keyword>
<proteinExistence type="predicted"/>
<dbReference type="GO" id="GO:0016829">
    <property type="term" value="F:lyase activity"/>
    <property type="evidence" value="ECO:0007669"/>
    <property type="project" value="UniProtKB-KW"/>
</dbReference>
<dbReference type="SUPFAM" id="SSF54593">
    <property type="entry name" value="Glyoxalase/Bleomycin resistance protein/Dihydroxybiphenyl dioxygenase"/>
    <property type="match status" value="1"/>
</dbReference>
<dbReference type="CDD" id="cd08354">
    <property type="entry name" value="VOC_like"/>
    <property type="match status" value="1"/>
</dbReference>
<dbReference type="Pfam" id="PF00903">
    <property type="entry name" value="Glyoxalase"/>
    <property type="match status" value="1"/>
</dbReference>
<accession>A0A9X2PSZ2</accession>
<dbReference type="RefSeq" id="WP_259079069.1">
    <property type="nucleotide sequence ID" value="NZ_JANUAU010000001.1"/>
</dbReference>
<dbReference type="InterPro" id="IPR050383">
    <property type="entry name" value="GlyoxalaseI/FosfomycinResist"/>
</dbReference>
<name>A0A9X2PSZ2_9BACT</name>
<dbReference type="PROSITE" id="PS51819">
    <property type="entry name" value="VOC"/>
    <property type="match status" value="1"/>
</dbReference>
<organism evidence="2 3">
    <name type="scientific">Salinibacter ruber</name>
    <dbReference type="NCBI Taxonomy" id="146919"/>
    <lineage>
        <taxon>Bacteria</taxon>
        <taxon>Pseudomonadati</taxon>
        <taxon>Rhodothermota</taxon>
        <taxon>Rhodothermia</taxon>
        <taxon>Rhodothermales</taxon>
        <taxon>Salinibacteraceae</taxon>
        <taxon>Salinibacter</taxon>
    </lineage>
</organism>
<dbReference type="Proteomes" id="UP001155027">
    <property type="component" value="Unassembled WGS sequence"/>
</dbReference>
<dbReference type="PANTHER" id="PTHR21366:SF22">
    <property type="entry name" value="VOC DOMAIN-CONTAINING PROTEIN"/>
    <property type="match status" value="1"/>
</dbReference>
<comment type="caution">
    <text evidence="2">The sequence shown here is derived from an EMBL/GenBank/DDBJ whole genome shotgun (WGS) entry which is preliminary data.</text>
</comment>
<feature type="domain" description="VOC" evidence="1">
    <location>
        <begin position="6"/>
        <end position="127"/>
    </location>
</feature>
<dbReference type="InterPro" id="IPR004360">
    <property type="entry name" value="Glyas_Fos-R_dOase_dom"/>
</dbReference>
<protein>
    <submittedName>
        <fullName evidence="2">Catechol 2,3-dioxygenase-like lactoylglutathione lyase family enzyme</fullName>
    </submittedName>
</protein>
<dbReference type="InterPro" id="IPR037523">
    <property type="entry name" value="VOC_core"/>
</dbReference>
<evidence type="ECO:0000313" key="2">
    <source>
        <dbReference type="EMBL" id="MCS3676205.1"/>
    </source>
</evidence>
<dbReference type="EMBL" id="JANUAU010000001">
    <property type="protein sequence ID" value="MCS3676205.1"/>
    <property type="molecule type" value="Genomic_DNA"/>
</dbReference>
<dbReference type="AlphaFoldDB" id="A0A9X2PSZ2"/>
<dbReference type="InterPro" id="IPR029068">
    <property type="entry name" value="Glyas_Bleomycin-R_OHBP_Dase"/>
</dbReference>
<sequence>MPTPPRLALETSLYADDLAAAEQFYSDVLGLDVMLRTEGNHITFRCGPGVVHVFDPAASRDRTSLPAHGAEGPVHVAFGVPTDQLAAWRRHFNRHDVAVEDTTQWGDGQRSLYVRDPAGNSVELVSNTLWSTTARAERLRRVRPVLDLDTAESRPVEQFQNETLRPILKLLNPTILRLVAERLARYGVGFAAMDRVDQRDRLRNLMKEDGRLKRTLLGMVVGHLTQDELDTYLAHKDEVRRRTVPMLLARAQDQIDDIAERVRTQAEGA</sequence>